<dbReference type="PATRIC" id="fig|665952.3.peg.2076"/>
<accession>G9QLX7</accession>
<dbReference type="AlphaFoldDB" id="G9QLX7"/>
<gene>
    <name evidence="1" type="ORF">HMPREF1015_02035</name>
</gene>
<reference evidence="1 2" key="1">
    <citation type="submission" date="2011-09" db="EMBL/GenBank/DDBJ databases">
        <title>The Genome Sequence of Bacillus smithii 7_3_47FAA.</title>
        <authorList>
            <consortium name="The Broad Institute Genome Sequencing Platform"/>
            <person name="Earl A."/>
            <person name="Ward D."/>
            <person name="Feldgarden M."/>
            <person name="Gevers D."/>
            <person name="Daigneault M."/>
            <person name="Strauss J."/>
            <person name="Allen-Vercoe E."/>
            <person name="Young S.K."/>
            <person name="Zeng Q."/>
            <person name="Gargeya S."/>
            <person name="Fitzgerald M."/>
            <person name="Haas B."/>
            <person name="Abouelleil A."/>
            <person name="Alvarado L."/>
            <person name="Arachchi H.M."/>
            <person name="Berlin A."/>
            <person name="Brown A."/>
            <person name="Chapman S.B."/>
            <person name="Chen Z."/>
            <person name="Dunbar C."/>
            <person name="Freedman E."/>
            <person name="Gearin G."/>
            <person name="Goldberg J."/>
            <person name="Griggs A."/>
            <person name="Gujja S."/>
            <person name="Heiman D."/>
            <person name="Howarth C."/>
            <person name="Larson L."/>
            <person name="Lui A."/>
            <person name="MacDonald P.J.P."/>
            <person name="Montmayeur A."/>
            <person name="Murphy C."/>
            <person name="Neiman D."/>
            <person name="Pearson M."/>
            <person name="Priest M."/>
            <person name="Roberts A."/>
            <person name="Saif S."/>
            <person name="Shea T."/>
            <person name="Shenoy N."/>
            <person name="Sisk P."/>
            <person name="Stolte C."/>
            <person name="Sykes S."/>
            <person name="Wortman J."/>
            <person name="Nusbaum C."/>
            <person name="Birren B."/>
        </authorList>
    </citation>
    <scope>NUCLEOTIDE SEQUENCE [LARGE SCALE GENOMIC DNA]</scope>
    <source>
        <strain evidence="1 2">7_3_47FAA</strain>
    </source>
</reference>
<proteinExistence type="predicted"/>
<keyword evidence="2" id="KW-1185">Reference proteome</keyword>
<comment type="caution">
    <text evidence="1">The sequence shown here is derived from an EMBL/GenBank/DDBJ whole genome shotgun (WGS) entry which is preliminary data.</text>
</comment>
<dbReference type="Proteomes" id="UP000011747">
    <property type="component" value="Unassembled WGS sequence"/>
</dbReference>
<dbReference type="HOGENOM" id="CLU_3040585_0_0_9"/>
<dbReference type="EMBL" id="ACWF01000108">
    <property type="protein sequence ID" value="EHL77684.1"/>
    <property type="molecule type" value="Genomic_DNA"/>
</dbReference>
<name>G9QLX7_9BACI</name>
<evidence type="ECO:0000313" key="2">
    <source>
        <dbReference type="Proteomes" id="UP000011747"/>
    </source>
</evidence>
<organism evidence="1 2">
    <name type="scientific">Bacillus smithii 7_3_47FAA</name>
    <dbReference type="NCBI Taxonomy" id="665952"/>
    <lineage>
        <taxon>Bacteria</taxon>
        <taxon>Bacillati</taxon>
        <taxon>Bacillota</taxon>
        <taxon>Bacilli</taxon>
        <taxon>Bacillales</taxon>
        <taxon>Bacillaceae</taxon>
        <taxon>Bacillus</taxon>
    </lineage>
</organism>
<evidence type="ECO:0000313" key="1">
    <source>
        <dbReference type="EMBL" id="EHL77684.1"/>
    </source>
</evidence>
<sequence length="54" mass="6507">MMNMANSKAKKWLLYGALIAPIVYPKLKNFYDTKKLRRQFQEAQFLRKLQTKEN</sequence>
<protein>
    <submittedName>
        <fullName evidence="1">Uncharacterized protein</fullName>
    </submittedName>
</protein>